<accession>K4LEZ9</accession>
<protein>
    <submittedName>
        <fullName evidence="1">Uncharacterized protein</fullName>
    </submittedName>
</protein>
<organism evidence="1 2">
    <name type="scientific">Thermacetogenium phaeum (strain ATCC BAA-254 / DSM 26808 / PB)</name>
    <dbReference type="NCBI Taxonomy" id="1089553"/>
    <lineage>
        <taxon>Bacteria</taxon>
        <taxon>Bacillati</taxon>
        <taxon>Bacillota</taxon>
        <taxon>Clostridia</taxon>
        <taxon>Thermoanaerobacterales</taxon>
        <taxon>Thermoanaerobacteraceae</taxon>
        <taxon>Thermacetogenium</taxon>
    </lineage>
</organism>
<evidence type="ECO:0000313" key="1">
    <source>
        <dbReference type="EMBL" id="AFV10560.1"/>
    </source>
</evidence>
<sequence length="106" mass="12322">MQLEKATQITNTCKSALDIITKHVNLATGIYHPLDLNKAVDVFDQLYETGDYIHPDEVKNYLIAEGWKERHAHDVSIVWMTVATLKDFQYQRCPRPLKQGLLLRQR</sequence>
<gene>
    <name evidence="1" type="ordered locus">Tph_c03130</name>
</gene>
<name>K4LEZ9_THEPS</name>
<proteinExistence type="predicted"/>
<dbReference type="KEGG" id="tpz:Tph_c03130"/>
<evidence type="ECO:0000313" key="2">
    <source>
        <dbReference type="Proteomes" id="UP000000467"/>
    </source>
</evidence>
<dbReference type="HOGENOM" id="CLU_2221986_0_0_9"/>
<dbReference type="OrthoDB" id="6702210at2"/>
<dbReference type="RefSeq" id="WP_015049479.1">
    <property type="nucleotide sequence ID" value="NC_018870.1"/>
</dbReference>
<dbReference type="EMBL" id="CP003732">
    <property type="protein sequence ID" value="AFV10560.1"/>
    <property type="molecule type" value="Genomic_DNA"/>
</dbReference>
<dbReference type="InterPro" id="IPR037210">
    <property type="entry name" value="YoaC-like_sf"/>
</dbReference>
<dbReference type="Gene3D" id="1.20.1290.30">
    <property type="match status" value="1"/>
</dbReference>
<dbReference type="AlphaFoldDB" id="K4LEZ9"/>
<keyword evidence="2" id="KW-1185">Reference proteome</keyword>
<reference evidence="1 2" key="1">
    <citation type="journal article" date="2012" name="BMC Genomics">
        <title>Genome-guided analysis of physiological and morphological traits of the fermentative acetate oxidizer Thermacetogenium phaeum.</title>
        <authorList>
            <person name="Oehler D."/>
            <person name="Poehlein A."/>
            <person name="Leimbach A."/>
            <person name="Muller N."/>
            <person name="Daniel R."/>
            <person name="Gottschalk G."/>
            <person name="Schink B."/>
        </authorList>
    </citation>
    <scope>NUCLEOTIDE SEQUENCE [LARGE SCALE GENOMIC DNA]</scope>
    <source>
        <strain evidence="2">ATCC BAA-254 / DSM 26808 / PB</strain>
    </source>
</reference>
<dbReference type="Proteomes" id="UP000000467">
    <property type="component" value="Chromosome"/>
</dbReference>